<dbReference type="InterPro" id="IPR003615">
    <property type="entry name" value="HNH_nuc"/>
</dbReference>
<evidence type="ECO:0000256" key="4">
    <source>
        <dbReference type="ARBA" id="ARBA00040194"/>
    </source>
</evidence>
<dbReference type="InterPro" id="IPR002711">
    <property type="entry name" value="HNH"/>
</dbReference>
<comment type="similarity">
    <text evidence="3">Belongs to the HNH nuclease family.</text>
</comment>
<dbReference type="Gene3D" id="1.10.30.50">
    <property type="match status" value="1"/>
</dbReference>
<evidence type="ECO:0000256" key="1">
    <source>
        <dbReference type="ARBA" id="ARBA00022722"/>
    </source>
</evidence>
<dbReference type="GO" id="GO:0008270">
    <property type="term" value="F:zinc ion binding"/>
    <property type="evidence" value="ECO:0007669"/>
    <property type="project" value="InterPro"/>
</dbReference>
<evidence type="ECO:0000256" key="3">
    <source>
        <dbReference type="ARBA" id="ARBA00038412"/>
    </source>
</evidence>
<organism evidence="6 7">
    <name type="scientific">Proteiniclasticum sediminis</name>
    <dbReference type="NCBI Taxonomy" id="2804028"/>
    <lineage>
        <taxon>Bacteria</taxon>
        <taxon>Bacillati</taxon>
        <taxon>Bacillota</taxon>
        <taxon>Clostridia</taxon>
        <taxon>Eubacteriales</taxon>
        <taxon>Clostridiaceae</taxon>
        <taxon>Proteiniclasticum</taxon>
    </lineage>
</organism>
<feature type="domain" description="HNH nuclease" evidence="5">
    <location>
        <begin position="12"/>
        <end position="68"/>
    </location>
</feature>
<protein>
    <recommendedName>
        <fullName evidence="4">Putative HNH nuclease YajD</fullName>
    </recommendedName>
</protein>
<dbReference type="SMART" id="SM00507">
    <property type="entry name" value="HNHc"/>
    <property type="match status" value="1"/>
</dbReference>
<evidence type="ECO:0000259" key="5">
    <source>
        <dbReference type="SMART" id="SM00507"/>
    </source>
</evidence>
<keyword evidence="6" id="KW-0255">Endonuclease</keyword>
<keyword evidence="7" id="KW-1185">Reference proteome</keyword>
<dbReference type="Pfam" id="PF01844">
    <property type="entry name" value="HNH"/>
    <property type="match status" value="1"/>
</dbReference>
<dbReference type="Proteomes" id="UP000675379">
    <property type="component" value="Unassembled WGS sequence"/>
</dbReference>
<evidence type="ECO:0000313" key="6">
    <source>
        <dbReference type="EMBL" id="MBR0576761.1"/>
    </source>
</evidence>
<sequence>MARRYHGSKWDSKREAILKRDEYKCRHCKRYGKVKAATMVHHVKPVDQRPDLYLESRNLISLCGTCHNMMHDRDSDALTATGLEWVQRIWGEE</sequence>
<reference evidence="6" key="1">
    <citation type="submission" date="2021-04" db="EMBL/GenBank/DDBJ databases">
        <title>Proteiniclasticum sedimins sp. nov., an obligate anaerobic bacterium isolated from anaerobic sludge.</title>
        <authorList>
            <person name="Liu J."/>
        </authorList>
    </citation>
    <scope>NUCLEOTIDE SEQUENCE</scope>
    <source>
        <strain evidence="6">BAD-10</strain>
    </source>
</reference>
<dbReference type="GO" id="GO:0005829">
    <property type="term" value="C:cytosol"/>
    <property type="evidence" value="ECO:0007669"/>
    <property type="project" value="TreeGrafter"/>
</dbReference>
<evidence type="ECO:0000313" key="7">
    <source>
        <dbReference type="Proteomes" id="UP000675379"/>
    </source>
</evidence>
<accession>A0A941HQT9</accession>
<dbReference type="CDD" id="cd00085">
    <property type="entry name" value="HNHc"/>
    <property type="match status" value="1"/>
</dbReference>
<dbReference type="GO" id="GO:0004519">
    <property type="term" value="F:endonuclease activity"/>
    <property type="evidence" value="ECO:0007669"/>
    <property type="project" value="UniProtKB-KW"/>
</dbReference>
<dbReference type="PANTHER" id="PTHR41286">
    <property type="entry name" value="HNH NUCLEASE YAJD-RELATED"/>
    <property type="match status" value="1"/>
</dbReference>
<proteinExistence type="inferred from homology"/>
<dbReference type="GO" id="GO:0016787">
    <property type="term" value="F:hydrolase activity"/>
    <property type="evidence" value="ECO:0007669"/>
    <property type="project" value="UniProtKB-KW"/>
</dbReference>
<dbReference type="PANTHER" id="PTHR41286:SF1">
    <property type="entry name" value="HNH NUCLEASE YAJD-RELATED"/>
    <property type="match status" value="1"/>
</dbReference>
<keyword evidence="1" id="KW-0540">Nuclease</keyword>
<gene>
    <name evidence="6" type="ORF">KCG48_10495</name>
</gene>
<dbReference type="RefSeq" id="WP_211802180.1">
    <property type="nucleotide sequence ID" value="NZ_JAGSCS010000014.1"/>
</dbReference>
<evidence type="ECO:0000256" key="2">
    <source>
        <dbReference type="ARBA" id="ARBA00022801"/>
    </source>
</evidence>
<comment type="caution">
    <text evidence="6">The sequence shown here is derived from an EMBL/GenBank/DDBJ whole genome shotgun (WGS) entry which is preliminary data.</text>
</comment>
<dbReference type="GO" id="GO:0003676">
    <property type="term" value="F:nucleic acid binding"/>
    <property type="evidence" value="ECO:0007669"/>
    <property type="project" value="InterPro"/>
</dbReference>
<name>A0A941HQT9_9CLOT</name>
<dbReference type="EMBL" id="JAGSCS010000014">
    <property type="protein sequence ID" value="MBR0576761.1"/>
    <property type="molecule type" value="Genomic_DNA"/>
</dbReference>
<dbReference type="AlphaFoldDB" id="A0A941HQT9"/>
<keyword evidence="2" id="KW-0378">Hydrolase</keyword>